<evidence type="ECO:0000256" key="1">
    <source>
        <dbReference type="ARBA" id="ARBA00004651"/>
    </source>
</evidence>
<gene>
    <name evidence="7" type="ORF">DWE98_14030</name>
</gene>
<evidence type="ECO:0000313" key="7">
    <source>
        <dbReference type="EMBL" id="RDJ24041.1"/>
    </source>
</evidence>
<keyword evidence="5 6" id="KW-0472">Membrane</keyword>
<dbReference type="AlphaFoldDB" id="A0A370L4T6"/>
<feature type="transmembrane region" description="Helical" evidence="6">
    <location>
        <begin position="36"/>
        <end position="56"/>
    </location>
</feature>
<comment type="caution">
    <text evidence="7">The sequence shown here is derived from an EMBL/GenBank/DDBJ whole genome shotgun (WGS) entry which is preliminary data.</text>
</comment>
<keyword evidence="8" id="KW-1185">Reference proteome</keyword>
<evidence type="ECO:0000256" key="6">
    <source>
        <dbReference type="SAM" id="Phobius"/>
    </source>
</evidence>
<dbReference type="RefSeq" id="WP_114829903.1">
    <property type="nucleotide sequence ID" value="NZ_QQTO01000007.1"/>
</dbReference>
<dbReference type="GO" id="GO:0005886">
    <property type="term" value="C:plasma membrane"/>
    <property type="evidence" value="ECO:0007669"/>
    <property type="project" value="UniProtKB-SubCell"/>
</dbReference>
<keyword evidence="3 6" id="KW-0812">Transmembrane</keyword>
<accession>A0A370L4T6</accession>
<organism evidence="7 8">
    <name type="scientific">Bosea caraganae</name>
    <dbReference type="NCBI Taxonomy" id="2763117"/>
    <lineage>
        <taxon>Bacteria</taxon>
        <taxon>Pseudomonadati</taxon>
        <taxon>Pseudomonadota</taxon>
        <taxon>Alphaproteobacteria</taxon>
        <taxon>Hyphomicrobiales</taxon>
        <taxon>Boseaceae</taxon>
        <taxon>Bosea</taxon>
    </lineage>
</organism>
<dbReference type="OrthoDB" id="8163608at2"/>
<dbReference type="EMBL" id="QQTP01000007">
    <property type="protein sequence ID" value="RDJ24041.1"/>
    <property type="molecule type" value="Genomic_DNA"/>
</dbReference>
<evidence type="ECO:0000256" key="5">
    <source>
        <dbReference type="ARBA" id="ARBA00023136"/>
    </source>
</evidence>
<dbReference type="Proteomes" id="UP000255207">
    <property type="component" value="Unassembled WGS sequence"/>
</dbReference>
<dbReference type="GO" id="GO:0015075">
    <property type="term" value="F:monoatomic ion transmembrane transporter activity"/>
    <property type="evidence" value="ECO:0007669"/>
    <property type="project" value="InterPro"/>
</dbReference>
<evidence type="ECO:0000256" key="2">
    <source>
        <dbReference type="ARBA" id="ARBA00022475"/>
    </source>
</evidence>
<keyword evidence="4 6" id="KW-1133">Transmembrane helix</keyword>
<evidence type="ECO:0000256" key="3">
    <source>
        <dbReference type="ARBA" id="ARBA00022692"/>
    </source>
</evidence>
<proteinExistence type="predicted"/>
<evidence type="ECO:0000256" key="4">
    <source>
        <dbReference type="ARBA" id="ARBA00022989"/>
    </source>
</evidence>
<reference evidence="8" key="1">
    <citation type="submission" date="2018-07" db="EMBL/GenBank/DDBJ databases">
        <authorList>
            <person name="Safronova V.I."/>
            <person name="Chirak E.R."/>
            <person name="Sazanova A.L."/>
        </authorList>
    </citation>
    <scope>NUCLEOTIDE SEQUENCE [LARGE SCALE GENOMIC DNA]</scope>
    <source>
        <strain evidence="8">RCAM04685</strain>
    </source>
</reference>
<feature type="transmembrane region" description="Helical" evidence="6">
    <location>
        <begin position="6"/>
        <end position="24"/>
    </location>
</feature>
<protein>
    <submittedName>
        <fullName evidence="7">Sodium:proton antiporter</fullName>
    </submittedName>
</protein>
<comment type="subcellular location">
    <subcellularLocation>
        <location evidence="1">Cell membrane</location>
        <topology evidence="1">Multi-pass membrane protein</topology>
    </subcellularLocation>
</comment>
<dbReference type="Pfam" id="PF04066">
    <property type="entry name" value="MrpF_PhaF"/>
    <property type="match status" value="1"/>
</dbReference>
<evidence type="ECO:0000313" key="8">
    <source>
        <dbReference type="Proteomes" id="UP000255207"/>
    </source>
</evidence>
<name>A0A370L4T6_9HYPH</name>
<sequence length="96" mass="9646">MADILTGAALFILAVTALGLFRVLRAEFAVERMMAVQLLGTGGAAALLLLGAASGTGAMTDVALLLMLFAAFSCAAFALGQASPSVEGAERREDGA</sequence>
<feature type="transmembrane region" description="Helical" evidence="6">
    <location>
        <begin position="62"/>
        <end position="82"/>
    </location>
</feature>
<keyword evidence="2" id="KW-1003">Cell membrane</keyword>
<dbReference type="InterPro" id="IPR007208">
    <property type="entry name" value="MrpF/PhaF-like"/>
</dbReference>